<protein>
    <recommendedName>
        <fullName evidence="7">Soluble ligand binding domain-containing protein</fullName>
    </recommendedName>
</protein>
<keyword evidence="1 2" id="KW-0732">Signal</keyword>
<evidence type="ECO:0008006" key="7">
    <source>
        <dbReference type="Google" id="ProtNLM"/>
    </source>
</evidence>
<dbReference type="Gene3D" id="3.30.1950.10">
    <property type="entry name" value="wza like domain"/>
    <property type="match status" value="1"/>
</dbReference>
<proteinExistence type="predicted"/>
<feature type="chain" id="PRO_5030138172" description="Soluble ligand binding domain-containing protein" evidence="2">
    <location>
        <begin position="24"/>
        <end position="195"/>
    </location>
</feature>
<feature type="domain" description="Soluble ligand binding" evidence="4">
    <location>
        <begin position="121"/>
        <end position="171"/>
    </location>
</feature>
<gene>
    <name evidence="5" type="ORF">DPBNPPHM_02608</name>
</gene>
<evidence type="ECO:0000313" key="6">
    <source>
        <dbReference type="Proteomes" id="UP000434580"/>
    </source>
</evidence>
<dbReference type="Gene3D" id="3.10.560.10">
    <property type="entry name" value="Outer membrane lipoprotein wza domain like"/>
    <property type="match status" value="1"/>
</dbReference>
<evidence type="ECO:0000259" key="4">
    <source>
        <dbReference type="Pfam" id="PF10531"/>
    </source>
</evidence>
<dbReference type="InterPro" id="IPR019554">
    <property type="entry name" value="Soluble_ligand-bd"/>
</dbReference>
<evidence type="ECO:0000313" key="5">
    <source>
        <dbReference type="EMBL" id="CAA0120779.1"/>
    </source>
</evidence>
<dbReference type="PANTHER" id="PTHR33619:SF3">
    <property type="entry name" value="POLYSACCHARIDE EXPORT PROTEIN GFCE-RELATED"/>
    <property type="match status" value="1"/>
</dbReference>
<dbReference type="GO" id="GO:0015159">
    <property type="term" value="F:polysaccharide transmembrane transporter activity"/>
    <property type="evidence" value="ECO:0007669"/>
    <property type="project" value="InterPro"/>
</dbReference>
<sequence length="195" mass="21226">MVKQVLRSAVIATLMVFAPVLFAEEASNKTGVPISDVVVITEATYSLGVNDKIEIVVFGEDDLSVERRIDSRGVIHYPLIGAIKFKGLTVQQAAEKLEAALRGDYLISPQVNVSILEYRQVFVRGEVKQPGGFPFIPGLTVGKAVALAGGFTERASRKKIDISREQEAGPRADITGDIKYFVQPGDVLIVNESFF</sequence>
<evidence type="ECO:0000259" key="3">
    <source>
        <dbReference type="Pfam" id="PF02563"/>
    </source>
</evidence>
<dbReference type="InterPro" id="IPR003715">
    <property type="entry name" value="Poly_export_N"/>
</dbReference>
<dbReference type="AlphaFoldDB" id="A0A5S9QTB2"/>
<accession>A0A5S9QTB2</accession>
<dbReference type="InterPro" id="IPR049712">
    <property type="entry name" value="Poly_export"/>
</dbReference>
<dbReference type="Pfam" id="PF02563">
    <property type="entry name" value="Poly_export"/>
    <property type="match status" value="1"/>
</dbReference>
<name>A0A5S9QTB2_9GAMM</name>
<dbReference type="Proteomes" id="UP000434580">
    <property type="component" value="Unassembled WGS sequence"/>
</dbReference>
<dbReference type="EMBL" id="CACSII010000021">
    <property type="protein sequence ID" value="CAA0120779.1"/>
    <property type="molecule type" value="Genomic_DNA"/>
</dbReference>
<feature type="domain" description="Polysaccharide export protein N-terminal" evidence="3">
    <location>
        <begin position="42"/>
        <end position="115"/>
    </location>
</feature>
<reference evidence="5 6" key="1">
    <citation type="submission" date="2019-11" db="EMBL/GenBank/DDBJ databases">
        <authorList>
            <person name="Holert J."/>
        </authorList>
    </citation>
    <scope>NUCLEOTIDE SEQUENCE [LARGE SCALE GENOMIC DNA]</scope>
    <source>
        <strain evidence="5">BC5_2</strain>
    </source>
</reference>
<feature type="signal peptide" evidence="2">
    <location>
        <begin position="1"/>
        <end position="23"/>
    </location>
</feature>
<evidence type="ECO:0000256" key="1">
    <source>
        <dbReference type="ARBA" id="ARBA00022729"/>
    </source>
</evidence>
<dbReference type="PANTHER" id="PTHR33619">
    <property type="entry name" value="POLYSACCHARIDE EXPORT PROTEIN GFCE-RELATED"/>
    <property type="match status" value="1"/>
</dbReference>
<dbReference type="Pfam" id="PF10531">
    <property type="entry name" value="SLBB"/>
    <property type="match status" value="1"/>
</dbReference>
<organism evidence="5 6">
    <name type="scientific">BD1-7 clade bacterium</name>
    <dbReference type="NCBI Taxonomy" id="2029982"/>
    <lineage>
        <taxon>Bacteria</taxon>
        <taxon>Pseudomonadati</taxon>
        <taxon>Pseudomonadota</taxon>
        <taxon>Gammaproteobacteria</taxon>
        <taxon>Cellvibrionales</taxon>
        <taxon>Spongiibacteraceae</taxon>
        <taxon>BD1-7 clade</taxon>
    </lineage>
</organism>
<evidence type="ECO:0000256" key="2">
    <source>
        <dbReference type="SAM" id="SignalP"/>
    </source>
</evidence>